<evidence type="ECO:0000256" key="1">
    <source>
        <dbReference type="SAM" id="Coils"/>
    </source>
</evidence>
<keyword evidence="1" id="KW-0175">Coiled coil</keyword>
<feature type="non-terminal residue" evidence="2">
    <location>
        <position position="607"/>
    </location>
</feature>
<name>A0A146JZV6_9EUKA</name>
<protein>
    <submittedName>
        <fullName evidence="2">Uncharacterized protein</fullName>
    </submittedName>
</protein>
<dbReference type="AlphaFoldDB" id="A0A146JZV6"/>
<feature type="coiled-coil region" evidence="1">
    <location>
        <begin position="49"/>
        <end position="183"/>
    </location>
</feature>
<reference evidence="2" key="1">
    <citation type="submission" date="2015-07" db="EMBL/GenBank/DDBJ databases">
        <title>Adaptation to a free-living lifestyle via gene acquisitions in the diplomonad Trepomonas sp. PC1.</title>
        <authorList>
            <person name="Xu F."/>
            <person name="Jerlstrom-Hultqvist J."/>
            <person name="Kolisko M."/>
            <person name="Simpson A.G.B."/>
            <person name="Roger A.J."/>
            <person name="Svard S.G."/>
            <person name="Andersson J.O."/>
        </authorList>
    </citation>
    <scope>NUCLEOTIDE SEQUENCE</scope>
    <source>
        <strain evidence="2">PC1</strain>
    </source>
</reference>
<evidence type="ECO:0000313" key="2">
    <source>
        <dbReference type="EMBL" id="JAP90047.1"/>
    </source>
</evidence>
<feature type="non-terminal residue" evidence="2">
    <location>
        <position position="1"/>
    </location>
</feature>
<gene>
    <name evidence="2" type="ORF">TPC1_30458</name>
</gene>
<sequence>DFQENQYLALSASFLRLYDEYKNISDEIFKLEQSNQEIELVKLKSDIIYQQIEKQYAISNTKIHQLEAELKMLEEQRKLNSDTNQKMKFYAKISDLKQNIEDLTKQQISSQNILNETVMKTEENYNKVEDSKLEMQQLGEQYAKNNEQYDKLTEQLEILELSTAQLEIKLQNQESERNELEMVTKIVENPNFELEMLSQLQTCQNAILGRKCSFQCTFFEEFCYKNFKFGFKLLLLDKLHQIYQFSQHQIDLLSWLNQREFQIFFIQQLCNCKLKTHQSINLILAYHLQKWLIRLIIVQFPNYVYSVAGEHLLKMPFDTGNLQAIYRLYCELYGCTEPIFNEVQQNYEFFHIFIEFVAKITNIMAFCQSEVKYLIVQQLVYELLSRDSIFVLEKSQKLLFRQKFLHQVSKQLQIGYTEWQFAENFNLKPILQELTGFADLLSKEVYSEILLQSDDIEEIYLQQMFQQNFQQPLENLFGQVRQSLLNVDLPSRNALDAEIQQIDQEIDKLKIEIDFAKQKLDQKVEIEDFQQIQNKISEFGQKEESDEEEIDQQQLDEFMKQIQKEIKLKYQQKKNRILNCINSVKVGPEADNVPKYRAKIITMPQTL</sequence>
<proteinExistence type="predicted"/>
<organism evidence="2">
    <name type="scientific">Trepomonas sp. PC1</name>
    <dbReference type="NCBI Taxonomy" id="1076344"/>
    <lineage>
        <taxon>Eukaryota</taxon>
        <taxon>Metamonada</taxon>
        <taxon>Diplomonadida</taxon>
        <taxon>Hexamitidae</taxon>
        <taxon>Hexamitinae</taxon>
        <taxon>Trepomonas</taxon>
    </lineage>
</organism>
<accession>A0A146JZV6</accession>
<dbReference type="EMBL" id="GDID01006559">
    <property type="protein sequence ID" value="JAP90047.1"/>
    <property type="molecule type" value="Transcribed_RNA"/>
</dbReference>
<feature type="coiled-coil region" evidence="1">
    <location>
        <begin position="492"/>
        <end position="526"/>
    </location>
</feature>